<sequence length="342" mass="39518">MNADMDYENAENVNPLRFVSPEPFADVENHDDLEFVDARGDSKSDARRKTVLGSTASNLIAREHFQCGMCFKTLTTRQGLKNHLLRTHNDVRSIMCRDCGQTFKSHSNLADHRKHMHDNVKFTCVLCQKSANYRSNLKKHLSKHCSTKEELEALWEEHYSTDKTKQISAARKRKSVDVEQVDVSIVTDASKLDVHPPPRSQRMQLGNFFTRFLSQYHNNMLYPTTPFAKLENMFHTDATGKTVFTPSFMNHECPLCPSLMLPRTRLLEHMDMQHDRNIVAEHFCRICLKSTRNINLHKELHVDMEKASQAVLSVTKNCLEPLMDRPLFDEAAEIEKDRLNVM</sequence>
<dbReference type="AlphaFoldDB" id="A0A7E4V1D1"/>
<reference evidence="8" key="2">
    <citation type="submission" date="2020-10" db="UniProtKB">
        <authorList>
            <consortium name="WormBaseParasite"/>
        </authorList>
    </citation>
    <scope>IDENTIFICATION</scope>
</reference>
<dbReference type="Proteomes" id="UP000492821">
    <property type="component" value="Unassembled WGS sequence"/>
</dbReference>
<dbReference type="PANTHER" id="PTHR24409">
    <property type="entry name" value="ZINC FINGER PROTEIN 142"/>
    <property type="match status" value="1"/>
</dbReference>
<evidence type="ECO:0000256" key="4">
    <source>
        <dbReference type="ARBA" id="ARBA00022833"/>
    </source>
</evidence>
<keyword evidence="2" id="KW-0677">Repeat</keyword>
<evidence type="ECO:0000313" key="7">
    <source>
        <dbReference type="Proteomes" id="UP000492821"/>
    </source>
</evidence>
<dbReference type="PROSITE" id="PS50157">
    <property type="entry name" value="ZINC_FINGER_C2H2_2"/>
    <property type="match status" value="3"/>
</dbReference>
<dbReference type="InterPro" id="IPR036236">
    <property type="entry name" value="Znf_C2H2_sf"/>
</dbReference>
<evidence type="ECO:0000256" key="3">
    <source>
        <dbReference type="ARBA" id="ARBA00022771"/>
    </source>
</evidence>
<organism evidence="7 8">
    <name type="scientific">Panagrellus redivivus</name>
    <name type="common">Microworm</name>
    <dbReference type="NCBI Taxonomy" id="6233"/>
    <lineage>
        <taxon>Eukaryota</taxon>
        <taxon>Metazoa</taxon>
        <taxon>Ecdysozoa</taxon>
        <taxon>Nematoda</taxon>
        <taxon>Chromadorea</taxon>
        <taxon>Rhabditida</taxon>
        <taxon>Tylenchina</taxon>
        <taxon>Panagrolaimomorpha</taxon>
        <taxon>Panagrolaimoidea</taxon>
        <taxon>Panagrolaimidae</taxon>
        <taxon>Panagrellus</taxon>
    </lineage>
</organism>
<keyword evidence="1" id="KW-0479">Metal-binding</keyword>
<name>A0A7E4V1D1_PANRE</name>
<dbReference type="GO" id="GO:0000977">
    <property type="term" value="F:RNA polymerase II transcription regulatory region sequence-specific DNA binding"/>
    <property type="evidence" value="ECO:0007669"/>
    <property type="project" value="TreeGrafter"/>
</dbReference>
<dbReference type="InterPro" id="IPR013087">
    <property type="entry name" value="Znf_C2H2_type"/>
</dbReference>
<dbReference type="SUPFAM" id="SSF57667">
    <property type="entry name" value="beta-beta-alpha zinc fingers"/>
    <property type="match status" value="2"/>
</dbReference>
<dbReference type="PANTHER" id="PTHR24409:SF295">
    <property type="entry name" value="AZ2-RELATED"/>
    <property type="match status" value="1"/>
</dbReference>
<keyword evidence="3 5" id="KW-0863">Zinc-finger</keyword>
<keyword evidence="4" id="KW-0862">Zinc</keyword>
<accession>A0A7E4V1D1</accession>
<evidence type="ECO:0000256" key="1">
    <source>
        <dbReference type="ARBA" id="ARBA00022723"/>
    </source>
</evidence>
<evidence type="ECO:0000256" key="5">
    <source>
        <dbReference type="PROSITE-ProRule" id="PRU00042"/>
    </source>
</evidence>
<evidence type="ECO:0000313" key="8">
    <source>
        <dbReference type="WBParaSite" id="Pan_g15269.t1"/>
    </source>
</evidence>
<dbReference type="Pfam" id="PF00096">
    <property type="entry name" value="zf-C2H2"/>
    <property type="match status" value="2"/>
</dbReference>
<proteinExistence type="predicted"/>
<feature type="domain" description="C2H2-type" evidence="6">
    <location>
        <begin position="122"/>
        <end position="149"/>
    </location>
</feature>
<dbReference type="PROSITE" id="PS00028">
    <property type="entry name" value="ZINC_FINGER_C2H2_1"/>
    <property type="match status" value="2"/>
</dbReference>
<dbReference type="GO" id="GO:0008270">
    <property type="term" value="F:zinc ion binding"/>
    <property type="evidence" value="ECO:0007669"/>
    <property type="project" value="UniProtKB-KW"/>
</dbReference>
<dbReference type="Gene3D" id="3.30.160.60">
    <property type="entry name" value="Classic Zinc Finger"/>
    <property type="match status" value="1"/>
</dbReference>
<keyword evidence="7" id="KW-1185">Reference proteome</keyword>
<protein>
    <submittedName>
        <fullName evidence="8">C2H2-type domain-containing protein</fullName>
    </submittedName>
</protein>
<reference evidence="7" key="1">
    <citation type="journal article" date="2013" name="Genetics">
        <title>The draft genome and transcriptome of Panagrellus redivivus are shaped by the harsh demands of a free-living lifestyle.</title>
        <authorList>
            <person name="Srinivasan J."/>
            <person name="Dillman A.R."/>
            <person name="Macchietto M.G."/>
            <person name="Heikkinen L."/>
            <person name="Lakso M."/>
            <person name="Fracchia K.M."/>
            <person name="Antoshechkin I."/>
            <person name="Mortazavi A."/>
            <person name="Wong G."/>
            <person name="Sternberg P.W."/>
        </authorList>
    </citation>
    <scope>NUCLEOTIDE SEQUENCE [LARGE SCALE GENOMIC DNA]</scope>
    <source>
        <strain evidence="7">MT8872</strain>
    </source>
</reference>
<dbReference type="GO" id="GO:0005634">
    <property type="term" value="C:nucleus"/>
    <property type="evidence" value="ECO:0007669"/>
    <property type="project" value="TreeGrafter"/>
</dbReference>
<dbReference type="GO" id="GO:0000981">
    <property type="term" value="F:DNA-binding transcription factor activity, RNA polymerase II-specific"/>
    <property type="evidence" value="ECO:0007669"/>
    <property type="project" value="TreeGrafter"/>
</dbReference>
<feature type="domain" description="C2H2-type" evidence="6">
    <location>
        <begin position="94"/>
        <end position="122"/>
    </location>
</feature>
<evidence type="ECO:0000259" key="6">
    <source>
        <dbReference type="PROSITE" id="PS50157"/>
    </source>
</evidence>
<feature type="domain" description="C2H2-type" evidence="6">
    <location>
        <begin position="65"/>
        <end position="93"/>
    </location>
</feature>
<evidence type="ECO:0000256" key="2">
    <source>
        <dbReference type="ARBA" id="ARBA00022737"/>
    </source>
</evidence>
<dbReference type="SMART" id="SM00355">
    <property type="entry name" value="ZnF_C2H2"/>
    <property type="match status" value="5"/>
</dbReference>
<dbReference type="WBParaSite" id="Pan_g15269.t1">
    <property type="protein sequence ID" value="Pan_g15269.t1"/>
    <property type="gene ID" value="Pan_g15269"/>
</dbReference>